<reference evidence="2 3" key="1">
    <citation type="submission" date="2016-12" db="EMBL/GenBank/DDBJ databases">
        <title>Study of bacterial adaptation to deep sea.</title>
        <authorList>
            <person name="Song J."/>
            <person name="Yoshizawa S."/>
            <person name="Kogure K."/>
        </authorList>
    </citation>
    <scope>NUCLEOTIDE SEQUENCE [LARGE SCALE GENOMIC DNA]</scope>
    <source>
        <strain evidence="2 3">SAORIC-165</strain>
    </source>
</reference>
<evidence type="ECO:0000256" key="1">
    <source>
        <dbReference type="SAM" id="SignalP"/>
    </source>
</evidence>
<feature type="signal peptide" evidence="1">
    <location>
        <begin position="1"/>
        <end position="23"/>
    </location>
</feature>
<keyword evidence="1" id="KW-0732">Signal</keyword>
<protein>
    <submittedName>
        <fullName evidence="2">Uncharacterized protein</fullName>
    </submittedName>
</protein>
<accession>A0A2S7U0V5</accession>
<dbReference type="EMBL" id="MQWA01000001">
    <property type="protein sequence ID" value="PQJ28024.1"/>
    <property type="molecule type" value="Genomic_DNA"/>
</dbReference>
<keyword evidence="3" id="KW-1185">Reference proteome</keyword>
<dbReference type="OrthoDB" id="174634at2"/>
<dbReference type="Proteomes" id="UP000239907">
    <property type="component" value="Unassembled WGS sequence"/>
</dbReference>
<name>A0A2S7U0V5_9BACT</name>
<dbReference type="AlphaFoldDB" id="A0A2S7U0V5"/>
<proteinExistence type="predicted"/>
<evidence type="ECO:0000313" key="3">
    <source>
        <dbReference type="Proteomes" id="UP000239907"/>
    </source>
</evidence>
<comment type="caution">
    <text evidence="2">The sequence shown here is derived from an EMBL/GenBank/DDBJ whole genome shotgun (WGS) entry which is preliminary data.</text>
</comment>
<evidence type="ECO:0000313" key="2">
    <source>
        <dbReference type="EMBL" id="PQJ28024.1"/>
    </source>
</evidence>
<sequence length="981" mass="108992">MLSLRVALLMSSTVLTAFTCLHAQESNRRVTKPIDFSDAVEKLVALNFADTKGADYIKISTGSNHGQLPLSSLQNPPKLSGNAWFKNDKTSPKTGTIFLGYGQQAPFTVITKNSSQPFQPFQAGQPISSKTQPADLKKDLTALLKWLVDLETNEDDASRRSDADIRHTAPILAFAVMAHRSGHKESANAIIQKLLTSINSPEKIIDSLISKIADQELSSASAKLTQGADWKSYYATLQKIDQTYQRGWDKHPGLQLLLPKAKLRADGDLSAVPKLAGITFSDEAITELQATLSTPVLPATSYLENPLWLLNKKPAQSNSKSPFNQLTTLGMDGFIALISLLDDDTLVIQGTANQRDYYYSSNNYFNSYSDDPEEIAYSAYASMTRPKTRGELAINFIQPYFEKADNDSYNSSSEPDIAALKSQALAWYKAHKEDTPITLAKYFLQNGEEKMMTGTAAHLIFLESDEANQLIEKTILSSAQPSSYAASVKPYIIKRREAGSEFLKKYEALLIKELGDGPDFEKNTSAQYQISRDGGVTKFIAKLNKYTKPVSPKVLLTNLSRKDAKTTEILELLASQLKGKPLGELRPKFIYAAAKSEPAKARMIIGVLLQLDIPNPTSMDEAYAVEIGSFEAQDWKKLLAEKPDEENARGESLRRDTALLLENLFTPTGVTDSYYEIRATLPPATFSTLIDTRTKAILERAELPSLPASDDINNEQMLALVGKIAGTQPTKMNSVIERFTPSEFLALKNHLDANGAPKNYLLAQSFVQRLKLNEQQEKIPNKDEIQKLLESHSLIGCKLTEDYFSKLTELIKANKEIFNQVAINLQNSPNTIGFELSLFKTPLSYLRQLQESETLLKEGEIDYYISLIRYSENSGSQKEVLSSDPESAPKFKAEVKAEVKDYIGSLLDNQSSSCVIITATKLSLKKRQEELKKSRAPKEALLKKMAETPGGSVYADHFEDQLDSVTLEQLQSYYDRILSNQ</sequence>
<feature type="chain" id="PRO_5015554247" evidence="1">
    <location>
        <begin position="24"/>
        <end position="981"/>
    </location>
</feature>
<gene>
    <name evidence="2" type="ORF">BSZ32_05595</name>
</gene>
<organism evidence="2 3">
    <name type="scientific">Rubritalea profundi</name>
    <dbReference type="NCBI Taxonomy" id="1658618"/>
    <lineage>
        <taxon>Bacteria</taxon>
        <taxon>Pseudomonadati</taxon>
        <taxon>Verrucomicrobiota</taxon>
        <taxon>Verrucomicrobiia</taxon>
        <taxon>Verrucomicrobiales</taxon>
        <taxon>Rubritaleaceae</taxon>
        <taxon>Rubritalea</taxon>
    </lineage>
</organism>
<dbReference type="RefSeq" id="WP_105042521.1">
    <property type="nucleotide sequence ID" value="NZ_MQWA01000001.1"/>
</dbReference>